<dbReference type="PANTHER" id="PTHR43469:SF1">
    <property type="entry name" value="SPBETA PROPHAGE-DERIVED DISULFIDE BOND FORMATION PROTEIN B"/>
    <property type="match status" value="1"/>
</dbReference>
<keyword evidence="3" id="KW-0813">Transport</keyword>
<keyword evidence="5" id="KW-0249">Electron transport</keyword>
<evidence type="ECO:0000256" key="8">
    <source>
        <dbReference type="ARBA" id="ARBA00023136"/>
    </source>
</evidence>
<evidence type="ECO:0000256" key="2">
    <source>
        <dbReference type="ARBA" id="ARBA00007602"/>
    </source>
</evidence>
<feature type="transmembrane region" description="Helical" evidence="12">
    <location>
        <begin position="70"/>
        <end position="92"/>
    </location>
</feature>
<organism evidence="13 14">
    <name type="scientific">Ectopseudomonas composti</name>
    <dbReference type="NCBI Taxonomy" id="658457"/>
    <lineage>
        <taxon>Bacteria</taxon>
        <taxon>Pseudomonadati</taxon>
        <taxon>Pseudomonadota</taxon>
        <taxon>Gammaproteobacteria</taxon>
        <taxon>Pseudomonadales</taxon>
        <taxon>Pseudomonadaceae</taxon>
        <taxon>Ectopseudomonas</taxon>
    </lineage>
</organism>
<evidence type="ECO:0000313" key="13">
    <source>
        <dbReference type="EMBL" id="SFP62897.1"/>
    </source>
</evidence>
<dbReference type="InterPro" id="IPR012187">
    <property type="entry name" value="Disulphide_bond_form_BdbC"/>
</dbReference>
<evidence type="ECO:0000256" key="9">
    <source>
        <dbReference type="ARBA" id="ARBA00023157"/>
    </source>
</evidence>
<dbReference type="RefSeq" id="WP_074941503.1">
    <property type="nucleotide sequence ID" value="NZ_FOWP01000017.1"/>
</dbReference>
<evidence type="ECO:0000256" key="7">
    <source>
        <dbReference type="ARBA" id="ARBA00023002"/>
    </source>
</evidence>
<name>A0A1I5RWX8_9GAMM</name>
<evidence type="ECO:0000256" key="11">
    <source>
        <dbReference type="ARBA" id="ARBA00023284"/>
    </source>
</evidence>
<evidence type="ECO:0000256" key="12">
    <source>
        <dbReference type="SAM" id="Phobius"/>
    </source>
</evidence>
<proteinExistence type="inferred from homology"/>
<evidence type="ECO:0000256" key="5">
    <source>
        <dbReference type="ARBA" id="ARBA00022982"/>
    </source>
</evidence>
<keyword evidence="10" id="KW-0143">Chaperone</keyword>
<dbReference type="GO" id="GO:0016020">
    <property type="term" value="C:membrane"/>
    <property type="evidence" value="ECO:0007669"/>
    <property type="project" value="UniProtKB-SubCell"/>
</dbReference>
<reference evidence="13 14" key="1">
    <citation type="submission" date="2016-10" db="EMBL/GenBank/DDBJ databases">
        <authorList>
            <person name="de Groot N.N."/>
        </authorList>
    </citation>
    <scope>NUCLEOTIDE SEQUENCE [LARGE SCALE GENOMIC DNA]</scope>
    <source>
        <strain evidence="13 14">CCUG 59231</strain>
    </source>
</reference>
<feature type="transmembrane region" description="Helical" evidence="12">
    <location>
        <begin position="43"/>
        <end position="61"/>
    </location>
</feature>
<dbReference type="InterPro" id="IPR023380">
    <property type="entry name" value="DsbB-like_sf"/>
</dbReference>
<dbReference type="PANTHER" id="PTHR43469">
    <property type="entry name" value="DISULFIDE FORMATION PROTEIN-RELATED"/>
    <property type="match status" value="1"/>
</dbReference>
<evidence type="ECO:0000256" key="4">
    <source>
        <dbReference type="ARBA" id="ARBA00022692"/>
    </source>
</evidence>
<dbReference type="OrthoDB" id="158402at2"/>
<dbReference type="STRING" id="658457.SAMN05216601_11763"/>
<evidence type="ECO:0000256" key="1">
    <source>
        <dbReference type="ARBA" id="ARBA00004141"/>
    </source>
</evidence>
<comment type="similarity">
    <text evidence="2">Belongs to the DsbB family. BdbC subfamily.</text>
</comment>
<evidence type="ECO:0000256" key="3">
    <source>
        <dbReference type="ARBA" id="ARBA00022448"/>
    </source>
</evidence>
<dbReference type="HAMAP" id="MF_00287">
    <property type="entry name" value="BdbC"/>
    <property type="match status" value="1"/>
</dbReference>
<keyword evidence="6 12" id="KW-1133">Transmembrane helix</keyword>
<gene>
    <name evidence="13" type="ORF">SAMN05216601_11763</name>
</gene>
<dbReference type="GO" id="GO:0015035">
    <property type="term" value="F:protein-disulfide reductase activity"/>
    <property type="evidence" value="ECO:0007669"/>
    <property type="project" value="InterPro"/>
</dbReference>
<dbReference type="SUPFAM" id="SSF158442">
    <property type="entry name" value="DsbB-like"/>
    <property type="match status" value="1"/>
</dbReference>
<dbReference type="Proteomes" id="UP000182400">
    <property type="component" value="Unassembled WGS sequence"/>
</dbReference>
<evidence type="ECO:0000313" key="14">
    <source>
        <dbReference type="Proteomes" id="UP000182400"/>
    </source>
</evidence>
<dbReference type="AlphaFoldDB" id="A0A1I5RWX8"/>
<dbReference type="Pfam" id="PF02600">
    <property type="entry name" value="DsbB"/>
    <property type="match status" value="1"/>
</dbReference>
<evidence type="ECO:0000256" key="6">
    <source>
        <dbReference type="ARBA" id="ARBA00022989"/>
    </source>
</evidence>
<keyword evidence="9" id="KW-1015">Disulfide bond</keyword>
<dbReference type="GO" id="GO:0006457">
    <property type="term" value="P:protein folding"/>
    <property type="evidence" value="ECO:0007669"/>
    <property type="project" value="InterPro"/>
</dbReference>
<comment type="subcellular location">
    <subcellularLocation>
        <location evidence="1">Membrane</location>
        <topology evidence="1">Multi-pass membrane protein</topology>
    </subcellularLocation>
</comment>
<dbReference type="PIRSF" id="PIRSF036659">
    <property type="entry name" value="BdbC"/>
    <property type="match status" value="1"/>
</dbReference>
<evidence type="ECO:0000256" key="10">
    <source>
        <dbReference type="ARBA" id="ARBA00023186"/>
    </source>
</evidence>
<keyword evidence="7" id="KW-0560">Oxidoreductase</keyword>
<feature type="transmembrane region" description="Helical" evidence="12">
    <location>
        <begin position="112"/>
        <end position="138"/>
    </location>
</feature>
<dbReference type="Gene3D" id="1.20.1550.10">
    <property type="entry name" value="DsbB-like"/>
    <property type="match status" value="1"/>
</dbReference>
<keyword evidence="8 12" id="KW-0472">Membrane</keyword>
<keyword evidence="11" id="KW-0676">Redox-active center</keyword>
<dbReference type="InterPro" id="IPR003752">
    <property type="entry name" value="DiS_bond_form_DsbB/BdbC"/>
</dbReference>
<dbReference type="EMBL" id="FOWP01000017">
    <property type="protein sequence ID" value="SFP62897.1"/>
    <property type="molecule type" value="Genomic_DNA"/>
</dbReference>
<keyword evidence="4 12" id="KW-0812">Transmembrane</keyword>
<sequence>MTTQTPSHLWALLLLAWLVALVSTLSALFIGEVMGQAPCVLCWFQRAFMFPLAVILAIACYRSDFAVWRYALPLAGIGALLAFVHVLLYAGLIPQPIQPCTATGPSCSGAGMTIFGGVPLPGLALFAFVLIVILLVLIRRRTTP</sequence>
<accession>A0A1I5RWX8</accession>
<protein>
    <submittedName>
        <fullName evidence="13">Disulfide bond formation protein DsbB</fullName>
    </submittedName>
</protein>